<feature type="compositionally biased region" description="Basic and acidic residues" evidence="10">
    <location>
        <begin position="108"/>
        <end position="121"/>
    </location>
</feature>
<keyword evidence="6" id="KW-0949">S-adenosyl-L-methionine</keyword>
<feature type="compositionally biased region" description="Basic and acidic residues" evidence="10">
    <location>
        <begin position="52"/>
        <end position="68"/>
    </location>
</feature>
<proteinExistence type="inferred from homology"/>
<dbReference type="Pfam" id="PF00588">
    <property type="entry name" value="SpoU_methylase"/>
    <property type="match status" value="1"/>
</dbReference>
<evidence type="ECO:0000256" key="1">
    <source>
        <dbReference type="ARBA" id="ARBA00004173"/>
    </source>
</evidence>
<organism evidence="12 13">
    <name type="scientific">Thielaviopsis punctulata</name>
    <dbReference type="NCBI Taxonomy" id="72032"/>
    <lineage>
        <taxon>Eukaryota</taxon>
        <taxon>Fungi</taxon>
        <taxon>Dikarya</taxon>
        <taxon>Ascomycota</taxon>
        <taxon>Pezizomycotina</taxon>
        <taxon>Sordariomycetes</taxon>
        <taxon>Hypocreomycetidae</taxon>
        <taxon>Microascales</taxon>
        <taxon>Ceratocystidaceae</taxon>
        <taxon>Thielaviopsis</taxon>
    </lineage>
</organism>
<keyword evidence="8" id="KW-0496">Mitochondrion</keyword>
<dbReference type="GO" id="GO:0003723">
    <property type="term" value="F:RNA binding"/>
    <property type="evidence" value="ECO:0007669"/>
    <property type="project" value="InterPro"/>
</dbReference>
<sequence length="534" mass="59386">MSEDANEEESSGRMSRRKRFHESDSEFGKKSLVYAINYGNLKETAEKIMREKMAEREAARRRAHGLPEKEEELVDKNSPVFARPAKPFGDRGSNGELDSGNRSFKQRQSRDRQSGDRESQDKQFSSKAFGDKEPRDRPFGERHFGGGRERRTPQDRFSSERRPPREDRPFGNSKNFELRTERKKTLIGTPIVPYTTAASQFLYGKSVVKSALRAGRRKMYTLYIYNGDNRKDSPDDAMFISLAKQRGIAWKLVPTDGQPMMDRMSQGRPHNGYVLEASPLPQPPVLSLGPCSENPWKKSFEIKIGFQTREEELINGTNTTIPFETKINQKPLVLLLHEVVDPGNLGGIIRTALFMGVSAVAVTKNNSATLTPVVMKSAAGAVEEIPIFTVEDSTVFIEESRKTGWRTIAAVAPDPRRPDRSIGLDALAAENPLAKDPCILVLGSEGQGIPRHLRQKIDLDVSIPRMAKTSVVDSLNVSVAAGLLCHAFLQDRSSRSPIGEAKAPSVVPEETAEGATSTLASNNLEKEEDSEQLF</sequence>
<feature type="compositionally biased region" description="Basic and acidic residues" evidence="10">
    <location>
        <begin position="129"/>
        <end position="169"/>
    </location>
</feature>
<dbReference type="InterPro" id="IPR047182">
    <property type="entry name" value="MRM1"/>
</dbReference>
<evidence type="ECO:0000256" key="9">
    <source>
        <dbReference type="ARBA" id="ARBA00034881"/>
    </source>
</evidence>
<dbReference type="AlphaFoldDB" id="A0A0F4ZD53"/>
<feature type="compositionally biased region" description="Polar residues" evidence="10">
    <location>
        <begin position="514"/>
        <end position="523"/>
    </location>
</feature>
<evidence type="ECO:0000256" key="5">
    <source>
        <dbReference type="ARBA" id="ARBA00022679"/>
    </source>
</evidence>
<dbReference type="SMART" id="SM00967">
    <property type="entry name" value="SpoU_sub_bind"/>
    <property type="match status" value="1"/>
</dbReference>
<dbReference type="Proteomes" id="UP000033483">
    <property type="component" value="Unassembled WGS sequence"/>
</dbReference>
<dbReference type="InterPro" id="IPR001537">
    <property type="entry name" value="SpoU_MeTrfase"/>
</dbReference>
<keyword evidence="4" id="KW-0489">Methyltransferase</keyword>
<gene>
    <name evidence="12" type="ORF">TD95_002249</name>
</gene>
<protein>
    <recommendedName>
        <fullName evidence="9">rRNA methyltransferase 1, mitochondrial</fullName>
    </recommendedName>
</protein>
<keyword evidence="3" id="KW-0698">rRNA processing</keyword>
<evidence type="ECO:0000313" key="12">
    <source>
        <dbReference type="EMBL" id="KKA28534.1"/>
    </source>
</evidence>
<dbReference type="InterPro" id="IPR004441">
    <property type="entry name" value="rRNA_MeTrfase_TrmH"/>
</dbReference>
<keyword evidence="7" id="KW-0809">Transit peptide</keyword>
<accession>A0A0F4ZD53</accession>
<reference evidence="12 13" key="1">
    <citation type="submission" date="2015-03" db="EMBL/GenBank/DDBJ databases">
        <authorList>
            <person name="Radwan O."/>
            <person name="Al-Naeli F.A."/>
            <person name="Rendon G.A."/>
            <person name="Fields C."/>
        </authorList>
    </citation>
    <scope>NUCLEOTIDE SEQUENCE [LARGE SCALE GENOMIC DNA]</scope>
    <source>
        <strain evidence="12">CR-DP1</strain>
    </source>
</reference>
<evidence type="ECO:0000256" key="3">
    <source>
        <dbReference type="ARBA" id="ARBA00022552"/>
    </source>
</evidence>
<dbReference type="CDD" id="cd18105">
    <property type="entry name" value="SpoU-like_MRM1"/>
    <property type="match status" value="1"/>
</dbReference>
<keyword evidence="5" id="KW-0808">Transferase</keyword>
<dbReference type="InterPro" id="IPR029026">
    <property type="entry name" value="tRNA_m1G_MTases_N"/>
</dbReference>
<comment type="subcellular location">
    <subcellularLocation>
        <location evidence="1">Mitochondrion</location>
    </subcellularLocation>
</comment>
<dbReference type="Gene3D" id="3.40.1280.10">
    <property type="match status" value="1"/>
</dbReference>
<name>A0A0F4ZD53_9PEZI</name>
<dbReference type="SUPFAM" id="SSF55315">
    <property type="entry name" value="L30e-like"/>
    <property type="match status" value="1"/>
</dbReference>
<dbReference type="InterPro" id="IPR029064">
    <property type="entry name" value="Ribosomal_eL30-like_sf"/>
</dbReference>
<dbReference type="PANTHER" id="PTHR46103">
    <property type="entry name" value="RRNA METHYLTRANSFERASE 1, MITOCHONDRIAL"/>
    <property type="match status" value="1"/>
</dbReference>
<evidence type="ECO:0000256" key="7">
    <source>
        <dbReference type="ARBA" id="ARBA00022946"/>
    </source>
</evidence>
<dbReference type="GO" id="GO:0005739">
    <property type="term" value="C:mitochondrion"/>
    <property type="evidence" value="ECO:0007669"/>
    <property type="project" value="UniProtKB-SubCell"/>
</dbReference>
<comment type="similarity">
    <text evidence="2">Belongs to the class IV-like SAM-binding methyltransferase superfamily. RNA methyltransferase TrmH family.</text>
</comment>
<evidence type="ECO:0000256" key="4">
    <source>
        <dbReference type="ARBA" id="ARBA00022603"/>
    </source>
</evidence>
<feature type="region of interest" description="Disordered" evidence="10">
    <location>
        <begin position="497"/>
        <end position="534"/>
    </location>
</feature>
<evidence type="ECO:0000256" key="6">
    <source>
        <dbReference type="ARBA" id="ARBA00022691"/>
    </source>
</evidence>
<dbReference type="FunFam" id="3.30.1330.30:FF:000035">
    <property type="entry name" value="TrmH family RNA methyltransferase"/>
    <property type="match status" value="1"/>
</dbReference>
<dbReference type="PANTHER" id="PTHR46103:SF1">
    <property type="entry name" value="RRNA METHYLTRANSFERASE 1, MITOCHONDRIAL"/>
    <property type="match status" value="1"/>
</dbReference>
<evidence type="ECO:0000256" key="2">
    <source>
        <dbReference type="ARBA" id="ARBA00007228"/>
    </source>
</evidence>
<dbReference type="EMBL" id="LAEV01001276">
    <property type="protein sequence ID" value="KKA28534.1"/>
    <property type="molecule type" value="Genomic_DNA"/>
</dbReference>
<dbReference type="OrthoDB" id="270651at2759"/>
<dbReference type="Pfam" id="PF08032">
    <property type="entry name" value="SpoU_sub_bind"/>
    <property type="match status" value="1"/>
</dbReference>
<feature type="region of interest" description="Disordered" evidence="10">
    <location>
        <begin position="1"/>
        <end position="26"/>
    </location>
</feature>
<dbReference type="Gene3D" id="3.30.1330.30">
    <property type="match status" value="1"/>
</dbReference>
<keyword evidence="13" id="KW-1185">Reference proteome</keyword>
<dbReference type="InterPro" id="IPR029028">
    <property type="entry name" value="Alpha/beta_knot_MTases"/>
</dbReference>
<feature type="domain" description="RNA 2-O ribose methyltransferase substrate binding" evidence="11">
    <location>
        <begin position="201"/>
        <end position="283"/>
    </location>
</feature>
<feature type="region of interest" description="Disordered" evidence="10">
    <location>
        <begin position="52"/>
        <end position="181"/>
    </location>
</feature>
<dbReference type="SUPFAM" id="SSF75217">
    <property type="entry name" value="alpha/beta knot"/>
    <property type="match status" value="1"/>
</dbReference>
<dbReference type="NCBIfam" id="TIGR00186">
    <property type="entry name" value="rRNA_methyl_3"/>
    <property type="match status" value="1"/>
</dbReference>
<dbReference type="InterPro" id="IPR047261">
    <property type="entry name" value="MRM1_MeTrfase_dom"/>
</dbReference>
<evidence type="ECO:0000259" key="11">
    <source>
        <dbReference type="SMART" id="SM00967"/>
    </source>
</evidence>
<dbReference type="InterPro" id="IPR013123">
    <property type="entry name" value="SpoU_subst-bd"/>
</dbReference>
<comment type="caution">
    <text evidence="12">The sequence shown here is derived from an EMBL/GenBank/DDBJ whole genome shotgun (WGS) entry which is preliminary data.</text>
</comment>
<evidence type="ECO:0000256" key="8">
    <source>
        <dbReference type="ARBA" id="ARBA00023128"/>
    </source>
</evidence>
<evidence type="ECO:0000313" key="13">
    <source>
        <dbReference type="Proteomes" id="UP000033483"/>
    </source>
</evidence>
<evidence type="ECO:0000256" key="10">
    <source>
        <dbReference type="SAM" id="MobiDB-lite"/>
    </source>
</evidence>
<dbReference type="GO" id="GO:0016435">
    <property type="term" value="F:rRNA (guanine) methyltransferase activity"/>
    <property type="evidence" value="ECO:0007669"/>
    <property type="project" value="TreeGrafter"/>
</dbReference>